<dbReference type="AlphaFoldDB" id="A0A6A4L425"/>
<reference evidence="2 3" key="1">
    <citation type="journal article" date="2019" name="Genome Biol. Evol.">
        <title>The Rhododendron genome and chromosomal organization provide insight into shared whole-genome duplications across the heath family (Ericaceae).</title>
        <authorList>
            <person name="Soza V.L."/>
            <person name="Lindsley D."/>
            <person name="Waalkes A."/>
            <person name="Ramage E."/>
            <person name="Patwardhan R.P."/>
            <person name="Burton J.N."/>
            <person name="Adey A."/>
            <person name="Kumar A."/>
            <person name="Qiu R."/>
            <person name="Shendure J."/>
            <person name="Hall B."/>
        </authorList>
    </citation>
    <scope>NUCLEOTIDE SEQUENCE [LARGE SCALE GENOMIC DNA]</scope>
    <source>
        <strain evidence="2">RSF 1966-606</strain>
    </source>
</reference>
<gene>
    <name evidence="2" type="ORF">C3L33_17628</name>
</gene>
<dbReference type="PANTHER" id="PTHR47723:SF19">
    <property type="entry name" value="POLYNUCLEOTIDYL TRANSFERASE, RIBONUCLEASE H-LIKE SUPERFAMILY PROTEIN"/>
    <property type="match status" value="1"/>
</dbReference>
<dbReference type="EMBL" id="QEFC01002809">
    <property type="protein sequence ID" value="KAE9450471.1"/>
    <property type="molecule type" value="Genomic_DNA"/>
</dbReference>
<feature type="domain" description="RNase H type-1" evidence="1">
    <location>
        <begin position="2"/>
        <end position="79"/>
    </location>
</feature>
<dbReference type="InterPro" id="IPR002156">
    <property type="entry name" value="RNaseH_domain"/>
</dbReference>
<name>A0A6A4L425_9ERIC</name>
<dbReference type="Gene3D" id="3.30.420.10">
    <property type="entry name" value="Ribonuclease H-like superfamily/Ribonuclease H"/>
    <property type="match status" value="1"/>
</dbReference>
<feature type="non-terminal residue" evidence="2">
    <location>
        <position position="1"/>
    </location>
</feature>
<dbReference type="InterPro" id="IPR036397">
    <property type="entry name" value="RNaseH_sf"/>
</dbReference>
<dbReference type="GO" id="GO:0003676">
    <property type="term" value="F:nucleic acid binding"/>
    <property type="evidence" value="ECO:0007669"/>
    <property type="project" value="InterPro"/>
</dbReference>
<dbReference type="InterPro" id="IPR012337">
    <property type="entry name" value="RNaseH-like_sf"/>
</dbReference>
<comment type="caution">
    <text evidence="2">The sequence shown here is derived from an EMBL/GenBank/DDBJ whole genome shotgun (WGS) entry which is preliminary data.</text>
</comment>
<evidence type="ECO:0000313" key="2">
    <source>
        <dbReference type="EMBL" id="KAE9450471.1"/>
    </source>
</evidence>
<proteinExistence type="predicted"/>
<keyword evidence="3" id="KW-1185">Reference proteome</keyword>
<dbReference type="OrthoDB" id="938791at2759"/>
<dbReference type="SUPFAM" id="SSF53098">
    <property type="entry name" value="Ribonuclease H-like"/>
    <property type="match status" value="1"/>
</dbReference>
<sequence>MTAEIWALRDGLWVAWRFRFPHLIVEADSLLVYNALCRKQVQAGQLKRMLQEVSEFSSMQVTFFYWKANGVADLLAKNAATTHGRSAAMTATSANSQRQYFTNAGYSTLHNSDRCFPWDQNRKRN</sequence>
<dbReference type="Pfam" id="PF13456">
    <property type="entry name" value="RVT_3"/>
    <property type="match status" value="1"/>
</dbReference>
<organism evidence="2 3">
    <name type="scientific">Rhododendron williamsianum</name>
    <dbReference type="NCBI Taxonomy" id="262921"/>
    <lineage>
        <taxon>Eukaryota</taxon>
        <taxon>Viridiplantae</taxon>
        <taxon>Streptophyta</taxon>
        <taxon>Embryophyta</taxon>
        <taxon>Tracheophyta</taxon>
        <taxon>Spermatophyta</taxon>
        <taxon>Magnoliopsida</taxon>
        <taxon>eudicotyledons</taxon>
        <taxon>Gunneridae</taxon>
        <taxon>Pentapetalae</taxon>
        <taxon>asterids</taxon>
        <taxon>Ericales</taxon>
        <taxon>Ericaceae</taxon>
        <taxon>Ericoideae</taxon>
        <taxon>Rhodoreae</taxon>
        <taxon>Rhododendron</taxon>
    </lineage>
</organism>
<accession>A0A6A4L425</accession>
<evidence type="ECO:0000313" key="3">
    <source>
        <dbReference type="Proteomes" id="UP000428333"/>
    </source>
</evidence>
<dbReference type="Proteomes" id="UP000428333">
    <property type="component" value="Linkage Group LG10"/>
</dbReference>
<dbReference type="InterPro" id="IPR053151">
    <property type="entry name" value="RNase_H-like"/>
</dbReference>
<dbReference type="PANTHER" id="PTHR47723">
    <property type="entry name" value="OS05G0353850 PROTEIN"/>
    <property type="match status" value="1"/>
</dbReference>
<evidence type="ECO:0000259" key="1">
    <source>
        <dbReference type="Pfam" id="PF13456"/>
    </source>
</evidence>
<protein>
    <recommendedName>
        <fullName evidence="1">RNase H type-1 domain-containing protein</fullName>
    </recommendedName>
</protein>
<dbReference type="GO" id="GO:0004523">
    <property type="term" value="F:RNA-DNA hybrid ribonuclease activity"/>
    <property type="evidence" value="ECO:0007669"/>
    <property type="project" value="InterPro"/>
</dbReference>